<organism evidence="2 3">
    <name type="scientific">Triparma laevis f. inornata</name>
    <dbReference type="NCBI Taxonomy" id="1714386"/>
    <lineage>
        <taxon>Eukaryota</taxon>
        <taxon>Sar</taxon>
        <taxon>Stramenopiles</taxon>
        <taxon>Ochrophyta</taxon>
        <taxon>Bolidophyceae</taxon>
        <taxon>Parmales</taxon>
        <taxon>Triparmaceae</taxon>
        <taxon>Triparma</taxon>
    </lineage>
</organism>
<feature type="region of interest" description="Disordered" evidence="1">
    <location>
        <begin position="1"/>
        <end position="146"/>
    </location>
</feature>
<comment type="caution">
    <text evidence="2">The sequence shown here is derived from an EMBL/GenBank/DDBJ whole genome shotgun (WGS) entry which is preliminary data.</text>
</comment>
<sequence>MPSPNTPARRNSYQPSGRDAFSYGGADSSGVSGAPSTLDSAAYEEIGPQSYASTGTNGSNSNGEDFVERKDKDGNVMLGVNGLPKKWRIKRRAGHRKRRKRNSESSGSAGSSGSGGKIDCSGKKPSDTHEEEEEDDDEHFDSRIGDADDRVNDIDYLITTGMDIDYEDKSYVTQYIKVKKKKRKRYFSCFFRKKKVIGY</sequence>
<name>A0A9W6ZN12_9STRA</name>
<dbReference type="EMBL" id="BLQM01000036">
    <property type="protein sequence ID" value="GMH53978.1"/>
    <property type="molecule type" value="Genomic_DNA"/>
</dbReference>
<evidence type="ECO:0000313" key="3">
    <source>
        <dbReference type="Proteomes" id="UP001162640"/>
    </source>
</evidence>
<reference evidence="3" key="1">
    <citation type="journal article" date="2023" name="Commun. Biol.">
        <title>Genome analysis of Parmales, the sister group of diatoms, reveals the evolutionary specialization of diatoms from phago-mixotrophs to photoautotrophs.</title>
        <authorList>
            <person name="Ban H."/>
            <person name="Sato S."/>
            <person name="Yoshikawa S."/>
            <person name="Yamada K."/>
            <person name="Nakamura Y."/>
            <person name="Ichinomiya M."/>
            <person name="Sato N."/>
            <person name="Blanc-Mathieu R."/>
            <person name="Endo H."/>
            <person name="Kuwata A."/>
            <person name="Ogata H."/>
        </authorList>
    </citation>
    <scope>NUCLEOTIDE SEQUENCE [LARGE SCALE GENOMIC DNA]</scope>
</reference>
<dbReference type="AlphaFoldDB" id="A0A9W6ZN12"/>
<feature type="compositionally biased region" description="Acidic residues" evidence="1">
    <location>
        <begin position="129"/>
        <end position="139"/>
    </location>
</feature>
<accession>A0A9W6ZN12</accession>
<evidence type="ECO:0000313" key="2">
    <source>
        <dbReference type="EMBL" id="GMH53978.1"/>
    </source>
</evidence>
<evidence type="ECO:0000256" key="1">
    <source>
        <dbReference type="SAM" id="MobiDB-lite"/>
    </source>
</evidence>
<feature type="compositionally biased region" description="Basic residues" evidence="1">
    <location>
        <begin position="85"/>
        <end position="101"/>
    </location>
</feature>
<feature type="compositionally biased region" description="Polar residues" evidence="1">
    <location>
        <begin position="50"/>
        <end position="63"/>
    </location>
</feature>
<protein>
    <submittedName>
        <fullName evidence="2">Uncharacterized protein</fullName>
    </submittedName>
</protein>
<gene>
    <name evidence="2" type="ORF">TL16_g01577</name>
</gene>
<feature type="compositionally biased region" description="Polar residues" evidence="1">
    <location>
        <begin position="1"/>
        <end position="15"/>
    </location>
</feature>
<feature type="compositionally biased region" description="Polar residues" evidence="1">
    <location>
        <begin position="29"/>
        <end position="39"/>
    </location>
</feature>
<proteinExistence type="predicted"/>
<dbReference type="Proteomes" id="UP001162640">
    <property type="component" value="Unassembled WGS sequence"/>
</dbReference>